<dbReference type="RefSeq" id="XP_011498171.1">
    <property type="nucleotide sequence ID" value="XM_011499869.1"/>
</dbReference>
<accession>A0AAJ6YHJ4</accession>
<name>A0AAJ6YHJ4_9HYME</name>
<feature type="region of interest" description="Disordered" evidence="1">
    <location>
        <begin position="188"/>
        <end position="211"/>
    </location>
</feature>
<sequence length="211" mass="21680">MLSYMLPTEEKPPAGNHQGFRSSGVAIGGVGGSGGGTNTSSSSSSSGAGGGGGLAARYQSGGLARAGHPAEQHRVPRSTSGGIFARRESEIGPLPARPGSAAPLLPPSDHSPKHNGTAIRKSTLHTAKVVKDDSLYSIDSDASGAGSDRRGRMLNGPKHANLKRVSFGSSKGSMVETLVYETPVQEEPENNHFVEQNGRVPCPLSSVPDTE</sequence>
<evidence type="ECO:0000313" key="2">
    <source>
        <dbReference type="Proteomes" id="UP000695007"/>
    </source>
</evidence>
<keyword evidence="2" id="KW-1185">Reference proteome</keyword>
<feature type="compositionally biased region" description="Gly residues" evidence="1">
    <location>
        <begin position="26"/>
        <end position="37"/>
    </location>
</feature>
<reference evidence="3" key="1">
    <citation type="submission" date="2025-08" db="UniProtKB">
        <authorList>
            <consortium name="RefSeq"/>
        </authorList>
    </citation>
    <scope>IDENTIFICATION</scope>
</reference>
<dbReference type="GeneID" id="105362428"/>
<gene>
    <name evidence="3" type="primary">LOC105362428</name>
</gene>
<feature type="region of interest" description="Disordered" evidence="1">
    <location>
        <begin position="137"/>
        <end position="167"/>
    </location>
</feature>
<feature type="region of interest" description="Disordered" evidence="1">
    <location>
        <begin position="1"/>
        <end position="125"/>
    </location>
</feature>
<proteinExistence type="predicted"/>
<evidence type="ECO:0000256" key="1">
    <source>
        <dbReference type="SAM" id="MobiDB-lite"/>
    </source>
</evidence>
<dbReference type="Proteomes" id="UP000695007">
    <property type="component" value="Unplaced"/>
</dbReference>
<dbReference type="KEGG" id="csol:105362428"/>
<protein>
    <submittedName>
        <fullName evidence="3">POU domain, class 4, transcription factor 2-like</fullName>
    </submittedName>
</protein>
<dbReference type="AlphaFoldDB" id="A0AAJ6YHJ4"/>
<evidence type="ECO:0000313" key="3">
    <source>
        <dbReference type="RefSeq" id="XP_011498171.1"/>
    </source>
</evidence>
<organism evidence="2 3">
    <name type="scientific">Ceratosolen solmsi marchali</name>
    <dbReference type="NCBI Taxonomy" id="326594"/>
    <lineage>
        <taxon>Eukaryota</taxon>
        <taxon>Metazoa</taxon>
        <taxon>Ecdysozoa</taxon>
        <taxon>Arthropoda</taxon>
        <taxon>Hexapoda</taxon>
        <taxon>Insecta</taxon>
        <taxon>Pterygota</taxon>
        <taxon>Neoptera</taxon>
        <taxon>Endopterygota</taxon>
        <taxon>Hymenoptera</taxon>
        <taxon>Apocrita</taxon>
        <taxon>Proctotrupomorpha</taxon>
        <taxon>Chalcidoidea</taxon>
        <taxon>Agaonidae</taxon>
        <taxon>Agaoninae</taxon>
        <taxon>Ceratosolen</taxon>
    </lineage>
</organism>